<organism evidence="2 3">
    <name type="scientific">Acinetobacter boissieri</name>
    <dbReference type="NCBI Taxonomy" id="1219383"/>
    <lineage>
        <taxon>Bacteria</taxon>
        <taxon>Pseudomonadati</taxon>
        <taxon>Pseudomonadota</taxon>
        <taxon>Gammaproteobacteria</taxon>
        <taxon>Moraxellales</taxon>
        <taxon>Moraxellaceae</taxon>
        <taxon>Acinetobacter</taxon>
    </lineage>
</organism>
<dbReference type="Proteomes" id="UP000242501">
    <property type="component" value="Unassembled WGS sequence"/>
</dbReference>
<dbReference type="RefSeq" id="WP_244518246.1">
    <property type="nucleotide sequence ID" value="NZ_FMYL01000007.1"/>
</dbReference>
<dbReference type="GO" id="GO:0015627">
    <property type="term" value="C:type II protein secretion system complex"/>
    <property type="evidence" value="ECO:0007669"/>
    <property type="project" value="InterPro"/>
</dbReference>
<reference evidence="3" key="1">
    <citation type="submission" date="2016-09" db="EMBL/GenBank/DDBJ databases">
        <authorList>
            <person name="Varghese N."/>
            <person name="Submissions S."/>
        </authorList>
    </citation>
    <scope>NUCLEOTIDE SEQUENCE [LARGE SCALE GENOMIC DNA]</scope>
    <source>
        <strain evidence="3">ANC 4422</strain>
    </source>
</reference>
<feature type="transmembrane region" description="Helical" evidence="1">
    <location>
        <begin position="12"/>
        <end position="31"/>
    </location>
</feature>
<dbReference type="InterPro" id="IPR012902">
    <property type="entry name" value="N_methyl_site"/>
</dbReference>
<accession>A0A1G6I033</accession>
<keyword evidence="1" id="KW-0812">Transmembrane</keyword>
<dbReference type="Pfam" id="PF07963">
    <property type="entry name" value="N_methyl"/>
    <property type="match status" value="1"/>
</dbReference>
<protein>
    <submittedName>
        <fullName evidence="2">Type IV fimbrial biogenesis protein FimT/type IV fimbrial biogenesis protein FimU</fullName>
    </submittedName>
</protein>
<evidence type="ECO:0000313" key="3">
    <source>
        <dbReference type="Proteomes" id="UP000242501"/>
    </source>
</evidence>
<dbReference type="Gene3D" id="3.30.700.10">
    <property type="entry name" value="Glycoprotein, Type 4 Pilin"/>
    <property type="match status" value="1"/>
</dbReference>
<dbReference type="GO" id="GO:0015628">
    <property type="term" value="P:protein secretion by the type II secretion system"/>
    <property type="evidence" value="ECO:0007669"/>
    <property type="project" value="InterPro"/>
</dbReference>
<proteinExistence type="predicted"/>
<evidence type="ECO:0000256" key="1">
    <source>
        <dbReference type="SAM" id="Phobius"/>
    </source>
</evidence>
<dbReference type="NCBIfam" id="TIGR02532">
    <property type="entry name" value="IV_pilin_GFxxxE"/>
    <property type="match status" value="1"/>
</dbReference>
<dbReference type="STRING" id="1219383.SAMN05421733_107144"/>
<dbReference type="GO" id="GO:0005886">
    <property type="term" value="C:plasma membrane"/>
    <property type="evidence" value="ECO:0007669"/>
    <property type="project" value="UniProtKB-SubCell"/>
</dbReference>
<dbReference type="EMBL" id="FMYL01000007">
    <property type="protein sequence ID" value="SDB99814.1"/>
    <property type="molecule type" value="Genomic_DNA"/>
</dbReference>
<dbReference type="AlphaFoldDB" id="A0A1G6I033"/>
<keyword evidence="1" id="KW-0472">Membrane</keyword>
<dbReference type="PROSITE" id="PS00409">
    <property type="entry name" value="PROKAR_NTER_METHYL"/>
    <property type="match status" value="1"/>
</dbReference>
<evidence type="ECO:0000313" key="2">
    <source>
        <dbReference type="EMBL" id="SDB99814.1"/>
    </source>
</evidence>
<sequence>MKLIRGFTLIELMVTIVIMAIIATMAVPSFSNMIKRQRLDRDTQNLIRQFSQARSQAVILRRDVTVNLNSQTADTTTVLNWAPSGYNVLNSPSLTTVRLTPMGVTNLAADTSFSVCDKNLKVSRNFTLTRFGTVVLTASGGC</sequence>
<gene>
    <name evidence="2" type="ORF">SAMN05421733_107144</name>
</gene>
<dbReference type="InterPro" id="IPR045584">
    <property type="entry name" value="Pilin-like"/>
</dbReference>
<keyword evidence="1" id="KW-1133">Transmembrane helix</keyword>
<keyword evidence="3" id="KW-1185">Reference proteome</keyword>
<dbReference type="SUPFAM" id="SSF54523">
    <property type="entry name" value="Pili subunits"/>
    <property type="match status" value="1"/>
</dbReference>
<name>A0A1G6I033_9GAMM</name>